<dbReference type="InterPro" id="IPR038081">
    <property type="entry name" value="CalX-like_sf"/>
</dbReference>
<dbReference type="Gene3D" id="2.60.40.2030">
    <property type="match status" value="1"/>
</dbReference>
<dbReference type="RefSeq" id="WP_147513177.1">
    <property type="nucleotide sequence ID" value="NZ_CP102252.1"/>
</dbReference>
<accession>A0ABY5V6S5</accession>
<keyword evidence="3" id="KW-1185">Reference proteome</keyword>
<reference evidence="2" key="1">
    <citation type="journal article" date="2022" name="Cell">
        <title>Design, construction, and in vivo augmentation of a complex gut microbiome.</title>
        <authorList>
            <person name="Cheng A.G."/>
            <person name="Ho P.Y."/>
            <person name="Aranda-Diaz A."/>
            <person name="Jain S."/>
            <person name="Yu F.B."/>
            <person name="Meng X."/>
            <person name="Wang M."/>
            <person name="Iakiviak M."/>
            <person name="Nagashima K."/>
            <person name="Zhao A."/>
            <person name="Murugkar P."/>
            <person name="Patil A."/>
            <person name="Atabakhsh K."/>
            <person name="Weakley A."/>
            <person name="Yan J."/>
            <person name="Brumbaugh A.R."/>
            <person name="Higginbottom S."/>
            <person name="Dimas A."/>
            <person name="Shiver A.L."/>
            <person name="Deutschbauer A."/>
            <person name="Neff N."/>
            <person name="Sonnenburg J.L."/>
            <person name="Huang K.C."/>
            <person name="Fischbach M.A."/>
        </authorList>
    </citation>
    <scope>NUCLEOTIDE SEQUENCE</scope>
    <source>
        <strain evidence="2">JC50</strain>
    </source>
</reference>
<evidence type="ECO:0000313" key="3">
    <source>
        <dbReference type="Proteomes" id="UP001058267"/>
    </source>
</evidence>
<dbReference type="Proteomes" id="UP001058267">
    <property type="component" value="Chromosome"/>
</dbReference>
<keyword evidence="1" id="KW-0732">Signal</keyword>
<dbReference type="EMBL" id="CP102252">
    <property type="protein sequence ID" value="UWN64714.1"/>
    <property type="molecule type" value="Genomic_DNA"/>
</dbReference>
<sequence length="429" mass="46205">MKKYLYLSVALLTTLSLGACGDDDEPGSGSAANVQFSASSYTLDDEPIEIKVVASQAAASNLNIGFTVGGTATTADYELSAQSFLLEAGKTEATVTVTPKQAYKEAKTLTFSLAAGKGYVIGRVASTTVNLVESSVYVYSFTTAAAELQESLDVTLTVGDENFKAPKDLELPFKVLSGSTAELGKHFLVKDEASSFIVPKDGNTATLTLLPGPDADLANPATLKLGVDEQGGRFVAGETSSVTVTVKGLLSYAALAGTWHCKELIGQEDLELYAMLEEMDVDAIPSHNDGFTITITDEGDHAMFTPSSTGDPADLANLFRTCDMTYTAPLNNVEGKVSGSYTTVGEEYFFYEGSYDLTYFQLSSGNRSFDNSNEKLGKLTIALMLDKDGSMILFLRDFDEPPFLPLWWDTECFESYFFGFGYRFEKAAQ</sequence>
<dbReference type="SUPFAM" id="SSF141072">
    <property type="entry name" value="CalX-like"/>
    <property type="match status" value="1"/>
</dbReference>
<proteinExistence type="predicted"/>
<feature type="signal peptide" evidence="1">
    <location>
        <begin position="1"/>
        <end position="21"/>
    </location>
</feature>
<name>A0ABY5V6S5_9BACT</name>
<protein>
    <recommendedName>
        <fullName evidence="4">Calx-beta domain-containing protein</fullName>
    </recommendedName>
</protein>
<dbReference type="PROSITE" id="PS51257">
    <property type="entry name" value="PROKAR_LIPOPROTEIN"/>
    <property type="match status" value="1"/>
</dbReference>
<evidence type="ECO:0008006" key="4">
    <source>
        <dbReference type="Google" id="ProtNLM"/>
    </source>
</evidence>
<evidence type="ECO:0000256" key="1">
    <source>
        <dbReference type="SAM" id="SignalP"/>
    </source>
</evidence>
<evidence type="ECO:0000313" key="2">
    <source>
        <dbReference type="EMBL" id="UWN64714.1"/>
    </source>
</evidence>
<organism evidence="2 3">
    <name type="scientific">Alistipes senegalensis JC50</name>
    <dbReference type="NCBI Taxonomy" id="1033732"/>
    <lineage>
        <taxon>Bacteria</taxon>
        <taxon>Pseudomonadati</taxon>
        <taxon>Bacteroidota</taxon>
        <taxon>Bacteroidia</taxon>
        <taxon>Bacteroidales</taxon>
        <taxon>Rikenellaceae</taxon>
        <taxon>Alistipes</taxon>
    </lineage>
</organism>
<feature type="chain" id="PRO_5046447248" description="Calx-beta domain-containing protein" evidence="1">
    <location>
        <begin position="22"/>
        <end position="429"/>
    </location>
</feature>
<gene>
    <name evidence="2" type="ORF">NQ519_13330</name>
</gene>